<name>A0A2T7CMY6_9POAL</name>
<dbReference type="AlphaFoldDB" id="A0A2T7CMY6"/>
<dbReference type="EMBL" id="CM009756">
    <property type="protein sequence ID" value="PUZ44688.1"/>
    <property type="molecule type" value="Genomic_DNA"/>
</dbReference>
<keyword evidence="3" id="KW-1185">Reference proteome</keyword>
<gene>
    <name evidence="2" type="ORF">GQ55_8G127900</name>
</gene>
<feature type="transmembrane region" description="Helical" evidence="1">
    <location>
        <begin position="34"/>
        <end position="54"/>
    </location>
</feature>
<protein>
    <submittedName>
        <fullName evidence="2">Uncharacterized protein</fullName>
    </submittedName>
</protein>
<sequence length="68" mass="8382">MHIFRIFFAMILSYEVTEELIRFKKYRSSKIRLSLFRVYTLSLALFDWNLYYFVLTDLVSNLMQFLIL</sequence>
<reference evidence="2 3" key="1">
    <citation type="submission" date="2018-04" db="EMBL/GenBank/DDBJ databases">
        <title>WGS assembly of Panicum hallii var. hallii HAL2.</title>
        <authorList>
            <person name="Lovell J."/>
            <person name="Jenkins J."/>
            <person name="Lowry D."/>
            <person name="Mamidi S."/>
            <person name="Sreedasyam A."/>
            <person name="Weng X."/>
            <person name="Barry K."/>
            <person name="Bonette J."/>
            <person name="Campitelli B."/>
            <person name="Daum C."/>
            <person name="Gordon S."/>
            <person name="Gould B."/>
            <person name="Lipzen A."/>
            <person name="MacQueen A."/>
            <person name="Palacio-Mejia J."/>
            <person name="Plott C."/>
            <person name="Shakirov E."/>
            <person name="Shu S."/>
            <person name="Yoshinaga Y."/>
            <person name="Zane M."/>
            <person name="Rokhsar D."/>
            <person name="Grimwood J."/>
            <person name="Schmutz J."/>
            <person name="Juenger T."/>
        </authorList>
    </citation>
    <scope>NUCLEOTIDE SEQUENCE [LARGE SCALE GENOMIC DNA]</scope>
    <source>
        <strain evidence="3">cv. HAL2</strain>
    </source>
</reference>
<evidence type="ECO:0000313" key="2">
    <source>
        <dbReference type="EMBL" id="PUZ44688.1"/>
    </source>
</evidence>
<evidence type="ECO:0000256" key="1">
    <source>
        <dbReference type="SAM" id="Phobius"/>
    </source>
</evidence>
<keyword evidence="1" id="KW-0812">Transmembrane</keyword>
<accession>A0A2T7CMY6</accession>
<organism evidence="2 3">
    <name type="scientific">Panicum hallii var. hallii</name>
    <dbReference type="NCBI Taxonomy" id="1504633"/>
    <lineage>
        <taxon>Eukaryota</taxon>
        <taxon>Viridiplantae</taxon>
        <taxon>Streptophyta</taxon>
        <taxon>Embryophyta</taxon>
        <taxon>Tracheophyta</taxon>
        <taxon>Spermatophyta</taxon>
        <taxon>Magnoliopsida</taxon>
        <taxon>Liliopsida</taxon>
        <taxon>Poales</taxon>
        <taxon>Poaceae</taxon>
        <taxon>PACMAD clade</taxon>
        <taxon>Panicoideae</taxon>
        <taxon>Panicodae</taxon>
        <taxon>Paniceae</taxon>
        <taxon>Panicinae</taxon>
        <taxon>Panicum</taxon>
        <taxon>Panicum sect. Panicum</taxon>
    </lineage>
</organism>
<keyword evidence="1" id="KW-1133">Transmembrane helix</keyword>
<dbReference type="Gramene" id="PUZ44688">
    <property type="protein sequence ID" value="PUZ44688"/>
    <property type="gene ID" value="GQ55_8G127900"/>
</dbReference>
<evidence type="ECO:0000313" key="3">
    <source>
        <dbReference type="Proteomes" id="UP000244336"/>
    </source>
</evidence>
<keyword evidence="1" id="KW-0472">Membrane</keyword>
<dbReference type="Proteomes" id="UP000244336">
    <property type="component" value="Chromosome 8"/>
</dbReference>
<proteinExistence type="predicted"/>